<dbReference type="EMBL" id="CP099422">
    <property type="protein sequence ID" value="USW53035.1"/>
    <property type="molecule type" value="Genomic_DNA"/>
</dbReference>
<dbReference type="Proteomes" id="UP001056384">
    <property type="component" value="Chromosome 5"/>
</dbReference>
<dbReference type="InterPro" id="IPR000182">
    <property type="entry name" value="GNAT_dom"/>
</dbReference>
<feature type="domain" description="N-acetyltransferase" evidence="1">
    <location>
        <begin position="52"/>
        <end position="157"/>
    </location>
</feature>
<dbReference type="InterPro" id="IPR016181">
    <property type="entry name" value="Acyl_CoA_acyltransferase"/>
</dbReference>
<accession>A0A9Q9AV06</accession>
<dbReference type="GO" id="GO:0016747">
    <property type="term" value="F:acyltransferase activity, transferring groups other than amino-acyl groups"/>
    <property type="evidence" value="ECO:0007669"/>
    <property type="project" value="InterPro"/>
</dbReference>
<reference evidence="2" key="1">
    <citation type="submission" date="2022-06" db="EMBL/GenBank/DDBJ databases">
        <title>Complete genome sequences of two strains of the flax pathogen Septoria linicola.</title>
        <authorList>
            <person name="Lapalu N."/>
            <person name="Simon A."/>
            <person name="Demenou B."/>
            <person name="Paumier D."/>
            <person name="Guillot M.-P."/>
            <person name="Gout L."/>
            <person name="Valade R."/>
        </authorList>
    </citation>
    <scope>NUCLEOTIDE SEQUENCE</scope>
    <source>
        <strain evidence="2">SE15195</strain>
    </source>
</reference>
<evidence type="ECO:0000313" key="3">
    <source>
        <dbReference type="Proteomes" id="UP001056384"/>
    </source>
</evidence>
<gene>
    <name evidence="2" type="ORF">Slin15195_G063540</name>
</gene>
<protein>
    <submittedName>
        <fullName evidence="2">GNAT domain, acyl-CoA N-acyltransferase</fullName>
    </submittedName>
</protein>
<organism evidence="2 3">
    <name type="scientific">Septoria linicola</name>
    <dbReference type="NCBI Taxonomy" id="215465"/>
    <lineage>
        <taxon>Eukaryota</taxon>
        <taxon>Fungi</taxon>
        <taxon>Dikarya</taxon>
        <taxon>Ascomycota</taxon>
        <taxon>Pezizomycotina</taxon>
        <taxon>Dothideomycetes</taxon>
        <taxon>Dothideomycetidae</taxon>
        <taxon>Mycosphaerellales</taxon>
        <taxon>Mycosphaerellaceae</taxon>
        <taxon>Septoria</taxon>
    </lineage>
</organism>
<keyword evidence="3" id="KW-1185">Reference proteome</keyword>
<evidence type="ECO:0000259" key="1">
    <source>
        <dbReference type="Pfam" id="PF00583"/>
    </source>
</evidence>
<sequence>MQLNPADDTVIPATLEDTDSIVKLSATVQDALTTSGSLQIIGPLKPEIVRAEISDKRCYIIKDTSVLTACAFYRQMTAEFISKEYEGRVLDIAMHPEPWLYLHSVVLRPDMQGRGLGNVLMAVVAHQISQSLRRGTLFLDCWAGNDKLRAFYTRAGFRFVEDVPKKDYVVTLFCRRLEER</sequence>
<name>A0A9Q9AV06_9PEZI</name>
<dbReference type="OrthoDB" id="424551at2759"/>
<evidence type="ECO:0000313" key="2">
    <source>
        <dbReference type="EMBL" id="USW53035.1"/>
    </source>
</evidence>
<dbReference type="AlphaFoldDB" id="A0A9Q9AV06"/>
<proteinExistence type="predicted"/>
<dbReference type="Pfam" id="PF00583">
    <property type="entry name" value="Acetyltransf_1"/>
    <property type="match status" value="1"/>
</dbReference>
<dbReference type="Gene3D" id="3.40.630.30">
    <property type="match status" value="1"/>
</dbReference>
<dbReference type="SUPFAM" id="SSF55729">
    <property type="entry name" value="Acyl-CoA N-acyltransferases (Nat)"/>
    <property type="match status" value="1"/>
</dbReference>